<keyword evidence="2" id="KW-0689">Ribosomal protein</keyword>
<gene>
    <name evidence="4" type="ORF">N7493_008422</name>
</gene>
<dbReference type="SUPFAM" id="SSF50104">
    <property type="entry name" value="Translation proteins SH3-like domain"/>
    <property type="match status" value="1"/>
</dbReference>
<protein>
    <recommendedName>
        <fullName evidence="6">Ribosomal protein L19</fullName>
    </recommendedName>
</protein>
<sequence>MAALPTMRPLGCLRSLIRPQELMQSQITRRFISTAYSKRPERVPLPPNLPEQFLSQLPTRLQPQNGPKPVKVYPAPPSVRKVCKNPVEKVVELQMAAHDPKGERKALFDYRRNPRSVKPGDILRVTFKNGDPFNGVALSIKLRGIDTSVLLRNELTRVGVEMSVKVFSPNVQSVEIVQRAERKVRRARLYYMRSRKHDRRSVENLVASYMRQKRAFLGGSRRQN</sequence>
<dbReference type="InterPro" id="IPR038657">
    <property type="entry name" value="Ribosomal_bL19_sf"/>
</dbReference>
<keyword evidence="5" id="KW-1185">Reference proteome</keyword>
<organism evidence="4 5">
    <name type="scientific">Penicillium malachiteum</name>
    <dbReference type="NCBI Taxonomy" id="1324776"/>
    <lineage>
        <taxon>Eukaryota</taxon>
        <taxon>Fungi</taxon>
        <taxon>Dikarya</taxon>
        <taxon>Ascomycota</taxon>
        <taxon>Pezizomycotina</taxon>
        <taxon>Eurotiomycetes</taxon>
        <taxon>Eurotiomycetidae</taxon>
        <taxon>Eurotiales</taxon>
        <taxon>Aspergillaceae</taxon>
        <taxon>Penicillium</taxon>
    </lineage>
</organism>
<dbReference type="Pfam" id="PF01245">
    <property type="entry name" value="Ribosomal_L19"/>
    <property type="match status" value="1"/>
</dbReference>
<comment type="similarity">
    <text evidence="1">Belongs to the bacterial ribosomal protein bL19 family.</text>
</comment>
<dbReference type="GO" id="GO:0005762">
    <property type="term" value="C:mitochondrial large ribosomal subunit"/>
    <property type="evidence" value="ECO:0007669"/>
    <property type="project" value="TreeGrafter"/>
</dbReference>
<proteinExistence type="inferred from homology"/>
<reference evidence="4" key="2">
    <citation type="submission" date="2023-01" db="EMBL/GenBank/DDBJ databases">
        <authorList>
            <person name="Petersen C."/>
        </authorList>
    </citation>
    <scope>NUCLEOTIDE SEQUENCE</scope>
    <source>
        <strain evidence="4">IBT 17514</strain>
    </source>
</reference>
<keyword evidence="3" id="KW-0687">Ribonucleoprotein</keyword>
<dbReference type="Gene3D" id="2.30.30.790">
    <property type="match status" value="1"/>
</dbReference>
<dbReference type="InterPro" id="IPR008991">
    <property type="entry name" value="Translation_prot_SH3-like_sf"/>
</dbReference>
<dbReference type="AlphaFoldDB" id="A0AAD6HH79"/>
<evidence type="ECO:0000313" key="4">
    <source>
        <dbReference type="EMBL" id="KAJ5716511.1"/>
    </source>
</evidence>
<evidence type="ECO:0000256" key="2">
    <source>
        <dbReference type="ARBA" id="ARBA00022980"/>
    </source>
</evidence>
<comment type="caution">
    <text evidence="4">The sequence shown here is derived from an EMBL/GenBank/DDBJ whole genome shotgun (WGS) entry which is preliminary data.</text>
</comment>
<dbReference type="InterPro" id="IPR001857">
    <property type="entry name" value="Ribosomal_bL19"/>
</dbReference>
<dbReference type="PANTHER" id="PTHR15680:SF9">
    <property type="entry name" value="LARGE RIBOSOMAL SUBUNIT PROTEIN BL19M"/>
    <property type="match status" value="1"/>
</dbReference>
<dbReference type="GO" id="GO:0003735">
    <property type="term" value="F:structural constituent of ribosome"/>
    <property type="evidence" value="ECO:0007669"/>
    <property type="project" value="InterPro"/>
</dbReference>
<reference evidence="4" key="1">
    <citation type="journal article" date="2023" name="IMA Fungus">
        <title>Comparative genomic study of the Penicillium genus elucidates a diverse pangenome and 15 lateral gene transfer events.</title>
        <authorList>
            <person name="Petersen C."/>
            <person name="Sorensen T."/>
            <person name="Nielsen M.R."/>
            <person name="Sondergaard T.E."/>
            <person name="Sorensen J.L."/>
            <person name="Fitzpatrick D.A."/>
            <person name="Frisvad J.C."/>
            <person name="Nielsen K.L."/>
        </authorList>
    </citation>
    <scope>NUCLEOTIDE SEQUENCE</scope>
    <source>
        <strain evidence="4">IBT 17514</strain>
    </source>
</reference>
<dbReference type="PANTHER" id="PTHR15680">
    <property type="entry name" value="RIBOSOMAL PROTEIN L19"/>
    <property type="match status" value="1"/>
</dbReference>
<dbReference type="Proteomes" id="UP001215712">
    <property type="component" value="Unassembled WGS sequence"/>
</dbReference>
<evidence type="ECO:0000313" key="5">
    <source>
        <dbReference type="Proteomes" id="UP001215712"/>
    </source>
</evidence>
<name>A0AAD6HH79_9EURO</name>
<dbReference type="GO" id="GO:0006412">
    <property type="term" value="P:translation"/>
    <property type="evidence" value="ECO:0007669"/>
    <property type="project" value="InterPro"/>
</dbReference>
<evidence type="ECO:0008006" key="6">
    <source>
        <dbReference type="Google" id="ProtNLM"/>
    </source>
</evidence>
<evidence type="ECO:0000256" key="3">
    <source>
        <dbReference type="ARBA" id="ARBA00023274"/>
    </source>
</evidence>
<dbReference type="EMBL" id="JAQJAN010000012">
    <property type="protein sequence ID" value="KAJ5716511.1"/>
    <property type="molecule type" value="Genomic_DNA"/>
</dbReference>
<accession>A0AAD6HH79</accession>
<evidence type="ECO:0000256" key="1">
    <source>
        <dbReference type="ARBA" id="ARBA00005781"/>
    </source>
</evidence>